<protein>
    <submittedName>
        <fullName evidence="3">NAD(P)-dependent dehydrogenase, short-chain alcohol dehydrogenase family</fullName>
    </submittedName>
</protein>
<accession>A0A1N6Q085</accession>
<dbReference type="PRINTS" id="PR00080">
    <property type="entry name" value="SDRFAMILY"/>
</dbReference>
<dbReference type="Gene3D" id="3.40.50.720">
    <property type="entry name" value="NAD(P)-binding Rossmann-like Domain"/>
    <property type="match status" value="1"/>
</dbReference>
<dbReference type="OrthoDB" id="7064009at2"/>
<dbReference type="GO" id="GO:0016491">
    <property type="term" value="F:oxidoreductase activity"/>
    <property type="evidence" value="ECO:0007669"/>
    <property type="project" value="UniProtKB-KW"/>
</dbReference>
<gene>
    <name evidence="3" type="ORF">SAMN05421829_102280</name>
</gene>
<dbReference type="RefSeq" id="WP_076600789.1">
    <property type="nucleotide sequence ID" value="NZ_FTMD01000002.1"/>
</dbReference>
<proteinExistence type="inferred from homology"/>
<dbReference type="Proteomes" id="UP000186819">
    <property type="component" value="Unassembled WGS sequence"/>
</dbReference>
<keyword evidence="2" id="KW-0560">Oxidoreductase</keyword>
<reference evidence="4" key="1">
    <citation type="submission" date="2017-01" db="EMBL/GenBank/DDBJ databases">
        <authorList>
            <person name="Varghese N."/>
            <person name="Submissions S."/>
        </authorList>
    </citation>
    <scope>NUCLEOTIDE SEQUENCE [LARGE SCALE GENOMIC DNA]</scope>
    <source>
        <strain evidence="4">ATCC 51758</strain>
    </source>
</reference>
<dbReference type="PANTHER" id="PTHR24321">
    <property type="entry name" value="DEHYDROGENASES, SHORT CHAIN"/>
    <property type="match status" value="1"/>
</dbReference>
<dbReference type="SUPFAM" id="SSF51735">
    <property type="entry name" value="NAD(P)-binding Rossmann-fold domains"/>
    <property type="match status" value="1"/>
</dbReference>
<dbReference type="NCBIfam" id="NF005559">
    <property type="entry name" value="PRK07231.1"/>
    <property type="match status" value="1"/>
</dbReference>
<evidence type="ECO:0000256" key="2">
    <source>
        <dbReference type="ARBA" id="ARBA00023002"/>
    </source>
</evidence>
<name>A0A1N6Q085_9RHOO</name>
<dbReference type="CDD" id="cd05233">
    <property type="entry name" value="SDR_c"/>
    <property type="match status" value="1"/>
</dbReference>
<dbReference type="PANTHER" id="PTHR24321:SF8">
    <property type="entry name" value="ESTRADIOL 17-BETA-DEHYDROGENASE 8-RELATED"/>
    <property type="match status" value="1"/>
</dbReference>
<sequence length="252" mass="26118">MAGQFEGKVVLITGAGTGIGYATALAFGREGARVAVADIAEKEGREAAAQIEAAGGVARFFKVDVTSAAQVEGMIAQVVETWGRLDVIHNNAGIVCESAPITEMPEADFDRVTAVNQKGVWLCMKYAIAQMLRQGGGVVINTASALSFHVLAGSSAYVASKHAVAGLTKTCAVEYGGRNIRINAVCPGVIKTPLLELRPNAAELEQSLLALHPIGRLGSGNDIAECVLWLASDKAAFVHGAMISVDGGWGAL</sequence>
<dbReference type="PRINTS" id="PR00081">
    <property type="entry name" value="GDHRDH"/>
</dbReference>
<dbReference type="FunFam" id="3.40.50.720:FF:000084">
    <property type="entry name" value="Short-chain dehydrogenase reductase"/>
    <property type="match status" value="1"/>
</dbReference>
<organism evidence="3 4">
    <name type="scientific">Aromatoleum tolulyticum</name>
    <dbReference type="NCBI Taxonomy" id="34027"/>
    <lineage>
        <taxon>Bacteria</taxon>
        <taxon>Pseudomonadati</taxon>
        <taxon>Pseudomonadota</taxon>
        <taxon>Betaproteobacteria</taxon>
        <taxon>Rhodocyclales</taxon>
        <taxon>Rhodocyclaceae</taxon>
        <taxon>Aromatoleum</taxon>
    </lineage>
</organism>
<dbReference type="EMBL" id="FTMD01000002">
    <property type="protein sequence ID" value="SIQ09966.1"/>
    <property type="molecule type" value="Genomic_DNA"/>
</dbReference>
<dbReference type="AlphaFoldDB" id="A0A1N6Q085"/>
<dbReference type="InterPro" id="IPR036291">
    <property type="entry name" value="NAD(P)-bd_dom_sf"/>
</dbReference>
<keyword evidence="4" id="KW-1185">Reference proteome</keyword>
<comment type="similarity">
    <text evidence="1">Belongs to the short-chain dehydrogenases/reductases (SDR) family.</text>
</comment>
<dbReference type="Pfam" id="PF13561">
    <property type="entry name" value="adh_short_C2"/>
    <property type="match status" value="1"/>
</dbReference>
<evidence type="ECO:0000313" key="3">
    <source>
        <dbReference type="EMBL" id="SIQ09966.1"/>
    </source>
</evidence>
<evidence type="ECO:0000313" key="4">
    <source>
        <dbReference type="Proteomes" id="UP000186819"/>
    </source>
</evidence>
<dbReference type="STRING" id="34027.SAMN05421829_102280"/>
<evidence type="ECO:0000256" key="1">
    <source>
        <dbReference type="ARBA" id="ARBA00006484"/>
    </source>
</evidence>
<dbReference type="InterPro" id="IPR002347">
    <property type="entry name" value="SDR_fam"/>
</dbReference>